<protein>
    <submittedName>
        <fullName evidence="1">Uncharacterized protein</fullName>
    </submittedName>
</protein>
<evidence type="ECO:0000313" key="1">
    <source>
        <dbReference type="EMBL" id="SVC76697.1"/>
    </source>
</evidence>
<dbReference type="EMBL" id="UINC01109702">
    <property type="protein sequence ID" value="SVC76697.1"/>
    <property type="molecule type" value="Genomic_DNA"/>
</dbReference>
<gene>
    <name evidence="1" type="ORF">METZ01_LOCUS329551</name>
</gene>
<name>A0A382PV14_9ZZZZ</name>
<feature type="non-terminal residue" evidence="1">
    <location>
        <position position="36"/>
    </location>
</feature>
<dbReference type="AlphaFoldDB" id="A0A382PV14"/>
<organism evidence="1">
    <name type="scientific">marine metagenome</name>
    <dbReference type="NCBI Taxonomy" id="408172"/>
    <lineage>
        <taxon>unclassified sequences</taxon>
        <taxon>metagenomes</taxon>
        <taxon>ecological metagenomes</taxon>
    </lineage>
</organism>
<sequence length="36" mass="3913">MTLNVTNWNAEPPHAIASLGECMIEVTTGDDGRLQQ</sequence>
<reference evidence="1" key="1">
    <citation type="submission" date="2018-05" db="EMBL/GenBank/DDBJ databases">
        <authorList>
            <person name="Lanie J.A."/>
            <person name="Ng W.-L."/>
            <person name="Kazmierczak K.M."/>
            <person name="Andrzejewski T.M."/>
            <person name="Davidsen T.M."/>
            <person name="Wayne K.J."/>
            <person name="Tettelin H."/>
            <person name="Glass J.I."/>
            <person name="Rusch D."/>
            <person name="Podicherti R."/>
            <person name="Tsui H.-C.T."/>
            <person name="Winkler M.E."/>
        </authorList>
    </citation>
    <scope>NUCLEOTIDE SEQUENCE</scope>
</reference>
<accession>A0A382PV14</accession>
<proteinExistence type="predicted"/>